<evidence type="ECO:0000256" key="8">
    <source>
        <dbReference type="ARBA" id="ARBA00022884"/>
    </source>
</evidence>
<keyword evidence="7" id="KW-0963">Cytoplasm</keyword>
<dbReference type="OrthoDB" id="10003593at2759"/>
<keyword evidence="9" id="KW-0539">Nucleus</keyword>
<evidence type="ECO:0000259" key="11">
    <source>
        <dbReference type="Pfam" id="PF21974"/>
    </source>
</evidence>
<dbReference type="GO" id="GO:0003723">
    <property type="term" value="F:RNA binding"/>
    <property type="evidence" value="ECO:0007669"/>
    <property type="project" value="UniProtKB-KW"/>
</dbReference>
<dbReference type="AlphaFoldDB" id="A0A2A9M924"/>
<name>A0A2A9M924_BESBE</name>
<evidence type="ECO:0000313" key="12">
    <source>
        <dbReference type="EMBL" id="PFH34495.1"/>
    </source>
</evidence>
<evidence type="ECO:0000256" key="4">
    <source>
        <dbReference type="ARBA" id="ARBA00007540"/>
    </source>
</evidence>
<dbReference type="GeneID" id="40311454"/>
<dbReference type="Gene3D" id="3.30.470.30">
    <property type="entry name" value="DNA ligase/mRNA capping enzyme"/>
    <property type="match status" value="1"/>
</dbReference>
<dbReference type="InterPro" id="IPR017336">
    <property type="entry name" value="Snurportin-1"/>
</dbReference>
<protein>
    <recommendedName>
        <fullName evidence="5">Snurportin-1</fullName>
    </recommendedName>
</protein>
<comment type="function">
    <text evidence="1">Functions as an U snRNP-specific nuclear import adapter. Involved in the trimethylguanosine (m3G)-cap-dependent nuclear import of U snRNPs. Binds specifically to the terminal m3G-cap U snRNAs.</text>
</comment>
<evidence type="ECO:0000256" key="9">
    <source>
        <dbReference type="ARBA" id="ARBA00023242"/>
    </source>
</evidence>
<keyword evidence="6" id="KW-0813">Transport</keyword>
<dbReference type="Pfam" id="PF21974">
    <property type="entry name" value="SPN1_m3Gcap_bd"/>
    <property type="match status" value="1"/>
</dbReference>
<comment type="caution">
    <text evidence="12">The sequence shown here is derived from an EMBL/GenBank/DDBJ whole genome shotgun (WGS) entry which is preliminary data.</text>
</comment>
<dbReference type="RefSeq" id="XP_029218504.1">
    <property type="nucleotide sequence ID" value="XM_029364921.1"/>
</dbReference>
<comment type="similarity">
    <text evidence="4">Belongs to the snurportin family.</text>
</comment>
<feature type="region of interest" description="Disordered" evidence="10">
    <location>
        <begin position="137"/>
        <end position="247"/>
    </location>
</feature>
<dbReference type="GO" id="GO:0005634">
    <property type="term" value="C:nucleus"/>
    <property type="evidence" value="ECO:0007669"/>
    <property type="project" value="UniProtKB-SubCell"/>
</dbReference>
<accession>A0A2A9M924</accession>
<sequence>MAPTLPSTGLASLPPTVDYEARRAGFKKTPFFSDRPQTEHEWREGLLHAQRSSWRVERLEALRAQSLRELCRLTEDSDEGPAAPPEEAHEEAHDAAQPDYSARGESEAALDAGAGSRSDSRCASADAEEALRAAGLPAGFAGRDGGRERKGTGAWWRNKTRRNRVDRRAASQQVPDDVAVEASMDAEASPSAGRLHHPEEEEEDVEGDAQAEMESFAAGPDAAQRRGGGSRGGWNRRRRGKPHAGRRAVSSFAGMLAIPTPIVIPQLAQSDAGLALEAEADHGAGAATADAPHAERPSVLLPGFASAAEDWFVYLRPEGRRCLLVMNEGMGAVVDKRGVVRALLHPQPFHARFEEEQRRAVDAWHRERAAEGMWVDAAEGANAATACVPPAPGEGAEKKEREKKGLEAGGISANSLFRQPAWAACPRCLSSWLTSGWGSCARGFTALECVWANSHDLRWHDVLSAAEEAKSVQEKKILEVFLERQQREREHGGSTACACCCFSLLFVTDVLWWNDCMLGQAQTACRQFFLRSRFEEMDGGASLAPLQLLPFEDCSVSTLQSLYYQQLQPWPSDSLIFLHREAPYVEALSDFCLSWRDAHLSRFHLDERLGPGGQIKSGDAEKQVICLRVTKDFQLATEDGIVLSSPEDEARVRELGLRPREIVRCSVDGVTCEGETRAVEGLCVVRRVRLHVRRQADAFTRVLDQFLKRQLAGRTQAHAGSGEPFAALLVLLFGASCQPRYSARAW</sequence>
<gene>
    <name evidence="12" type="ORF">BESB_065270</name>
</gene>
<dbReference type="VEuPathDB" id="ToxoDB:BESB_065270"/>
<feature type="compositionally biased region" description="Basic and acidic residues" evidence="10">
    <location>
        <begin position="86"/>
        <end position="106"/>
    </location>
</feature>
<feature type="compositionally biased region" description="Low complexity" evidence="10">
    <location>
        <begin position="112"/>
        <end position="123"/>
    </location>
</feature>
<feature type="region of interest" description="Disordered" evidence="10">
    <location>
        <begin position="75"/>
        <end position="123"/>
    </location>
</feature>
<dbReference type="STRING" id="94643.A0A2A9M924"/>
<dbReference type="PANTHER" id="PTHR13403">
    <property type="entry name" value="SNURPORTIN1 RNUT1 PROTEIN RNA, U TRANSPORTER 1"/>
    <property type="match status" value="1"/>
</dbReference>
<feature type="domain" description="Snurportin-1 m3G cap-binding" evidence="11">
    <location>
        <begin position="504"/>
        <end position="587"/>
    </location>
</feature>
<dbReference type="PANTHER" id="PTHR13403:SF6">
    <property type="entry name" value="SNURPORTIN-1"/>
    <property type="match status" value="1"/>
</dbReference>
<dbReference type="KEGG" id="bbes:BESB_065270"/>
<dbReference type="InterPro" id="IPR047857">
    <property type="entry name" value="Snurportin1_C"/>
</dbReference>
<evidence type="ECO:0000256" key="5">
    <source>
        <dbReference type="ARBA" id="ARBA00016034"/>
    </source>
</evidence>
<evidence type="ECO:0000256" key="7">
    <source>
        <dbReference type="ARBA" id="ARBA00022490"/>
    </source>
</evidence>
<dbReference type="SUPFAM" id="SSF56091">
    <property type="entry name" value="DNA ligase/mRNA capping enzyme, catalytic domain"/>
    <property type="match status" value="1"/>
</dbReference>
<dbReference type="Proteomes" id="UP000224006">
    <property type="component" value="Chromosome VI"/>
</dbReference>
<evidence type="ECO:0000256" key="3">
    <source>
        <dbReference type="ARBA" id="ARBA00004496"/>
    </source>
</evidence>
<feature type="compositionally biased region" description="Acidic residues" evidence="10">
    <location>
        <begin position="200"/>
        <end position="211"/>
    </location>
</feature>
<proteinExistence type="inferred from homology"/>
<keyword evidence="13" id="KW-1185">Reference proteome</keyword>
<evidence type="ECO:0000256" key="1">
    <source>
        <dbReference type="ARBA" id="ARBA00003975"/>
    </source>
</evidence>
<reference evidence="12 13" key="1">
    <citation type="submission" date="2017-09" db="EMBL/GenBank/DDBJ databases">
        <title>Genome sequencing of Besnoitia besnoiti strain Bb-Ger1.</title>
        <authorList>
            <person name="Schares G."/>
            <person name="Venepally P."/>
            <person name="Lorenzi H.A."/>
        </authorList>
    </citation>
    <scope>NUCLEOTIDE SEQUENCE [LARGE SCALE GENOMIC DNA]</scope>
    <source>
        <strain evidence="12 13">Bb-Ger1</strain>
    </source>
</reference>
<evidence type="ECO:0000313" key="13">
    <source>
        <dbReference type="Proteomes" id="UP000224006"/>
    </source>
</evidence>
<evidence type="ECO:0000256" key="6">
    <source>
        <dbReference type="ARBA" id="ARBA00022448"/>
    </source>
</evidence>
<evidence type="ECO:0000256" key="10">
    <source>
        <dbReference type="SAM" id="MobiDB-lite"/>
    </source>
</evidence>
<evidence type="ECO:0000256" key="2">
    <source>
        <dbReference type="ARBA" id="ARBA00004123"/>
    </source>
</evidence>
<organism evidence="12 13">
    <name type="scientific">Besnoitia besnoiti</name>
    <name type="common">Apicomplexan protozoan</name>
    <dbReference type="NCBI Taxonomy" id="94643"/>
    <lineage>
        <taxon>Eukaryota</taxon>
        <taxon>Sar</taxon>
        <taxon>Alveolata</taxon>
        <taxon>Apicomplexa</taxon>
        <taxon>Conoidasida</taxon>
        <taxon>Coccidia</taxon>
        <taxon>Eucoccidiorida</taxon>
        <taxon>Eimeriorina</taxon>
        <taxon>Sarcocystidae</taxon>
        <taxon>Besnoitia</taxon>
    </lineage>
</organism>
<dbReference type="GO" id="GO:0005737">
    <property type="term" value="C:cytoplasm"/>
    <property type="evidence" value="ECO:0007669"/>
    <property type="project" value="UniProtKB-SubCell"/>
</dbReference>
<feature type="compositionally biased region" description="Basic residues" evidence="10">
    <location>
        <begin position="234"/>
        <end position="246"/>
    </location>
</feature>
<comment type="subcellular location">
    <subcellularLocation>
        <location evidence="3">Cytoplasm</location>
    </subcellularLocation>
    <subcellularLocation>
        <location evidence="2">Nucleus</location>
    </subcellularLocation>
</comment>
<keyword evidence="8" id="KW-0694">RNA-binding</keyword>
<dbReference type="GO" id="GO:0061015">
    <property type="term" value="P:snRNA import into nucleus"/>
    <property type="evidence" value="ECO:0007669"/>
    <property type="project" value="InterPro"/>
</dbReference>
<dbReference type="EMBL" id="NWUJ01000006">
    <property type="protein sequence ID" value="PFH34495.1"/>
    <property type="molecule type" value="Genomic_DNA"/>
</dbReference>